<name>A0A1H5XWA7_9FLAO</name>
<dbReference type="AlphaFoldDB" id="A0A1H5XWA7"/>
<dbReference type="InterPro" id="IPR001296">
    <property type="entry name" value="Glyco_trans_1"/>
</dbReference>
<keyword evidence="6" id="KW-1185">Reference proteome</keyword>
<keyword evidence="2 5" id="KW-0808">Transferase</keyword>
<feature type="domain" description="Glycosyl transferase family 1" evidence="3">
    <location>
        <begin position="181"/>
        <end position="329"/>
    </location>
</feature>
<keyword evidence="1" id="KW-0328">Glycosyltransferase</keyword>
<reference evidence="6" key="1">
    <citation type="submission" date="2016-10" db="EMBL/GenBank/DDBJ databases">
        <authorList>
            <person name="Varghese N."/>
            <person name="Submissions S."/>
        </authorList>
    </citation>
    <scope>NUCLEOTIDE SEQUENCE [LARGE SCALE GENOMIC DNA]</scope>
    <source>
        <strain evidence="6">DSM 21580</strain>
    </source>
</reference>
<dbReference type="Pfam" id="PF13439">
    <property type="entry name" value="Glyco_transf_4"/>
    <property type="match status" value="1"/>
</dbReference>
<organism evidence="5 6">
    <name type="scientific">Halpernia humi</name>
    <dbReference type="NCBI Taxonomy" id="493375"/>
    <lineage>
        <taxon>Bacteria</taxon>
        <taxon>Pseudomonadati</taxon>
        <taxon>Bacteroidota</taxon>
        <taxon>Flavobacteriia</taxon>
        <taxon>Flavobacteriales</taxon>
        <taxon>Weeksellaceae</taxon>
        <taxon>Chryseobacterium group</taxon>
        <taxon>Halpernia</taxon>
    </lineage>
</organism>
<proteinExistence type="predicted"/>
<dbReference type="GO" id="GO:0016757">
    <property type="term" value="F:glycosyltransferase activity"/>
    <property type="evidence" value="ECO:0007669"/>
    <property type="project" value="UniProtKB-KW"/>
</dbReference>
<dbReference type="RefSeq" id="WP_103913545.1">
    <property type="nucleotide sequence ID" value="NZ_FNUS01000003.1"/>
</dbReference>
<evidence type="ECO:0000313" key="5">
    <source>
        <dbReference type="EMBL" id="SEG15727.1"/>
    </source>
</evidence>
<evidence type="ECO:0000259" key="3">
    <source>
        <dbReference type="Pfam" id="PF00534"/>
    </source>
</evidence>
<evidence type="ECO:0000259" key="4">
    <source>
        <dbReference type="Pfam" id="PF13439"/>
    </source>
</evidence>
<feature type="domain" description="Glycosyltransferase subfamily 4-like N-terminal" evidence="4">
    <location>
        <begin position="17"/>
        <end position="166"/>
    </location>
</feature>
<evidence type="ECO:0000256" key="2">
    <source>
        <dbReference type="ARBA" id="ARBA00022679"/>
    </source>
</evidence>
<evidence type="ECO:0000256" key="1">
    <source>
        <dbReference type="ARBA" id="ARBA00022676"/>
    </source>
</evidence>
<dbReference type="EMBL" id="FNUS01000003">
    <property type="protein sequence ID" value="SEG15727.1"/>
    <property type="molecule type" value="Genomic_DNA"/>
</dbReference>
<dbReference type="Gene3D" id="3.40.50.2000">
    <property type="entry name" value="Glycogen Phosphorylase B"/>
    <property type="match status" value="2"/>
</dbReference>
<dbReference type="OrthoDB" id="9813214at2"/>
<dbReference type="InterPro" id="IPR028098">
    <property type="entry name" value="Glyco_trans_4-like_N"/>
</dbReference>
<sequence>MHVLVSVFNNLYTDQRVEKVCRTLLNDGFEIELIGNNWTGLPEMTRPYQFSRLSLNSKKLRFAYLEFQWKLYKELLKKSTSKTILLANDLDTLWPNYLVSKKLKIPLVYDSHEIFTEMPSLNGRFTKKIWKFLERKLMPKIIYMMTASQSYAEWFQKEYQIKPFVVRNFPMKIGADIPFPENNPKIILYQGVINPSRGLQHVIAAMEFIDNAVFKIIGDGPKRMELENLVKEKKLQNKVQFLGKMLPDEMRKITKTADVGLSVEENGGLSYFYSLPNKISDYIQSKVPLLMSNFPEMMRIKNEFNVGEIIENHNPKHIAEQLKIVLQKGRSYYEVELERASKTLCWENEAPKILLLFNKVKTENFPT</sequence>
<protein>
    <submittedName>
        <fullName evidence="5">Glycosyltransferase involved in cell wall bisynthesis</fullName>
    </submittedName>
</protein>
<dbReference type="SUPFAM" id="SSF53756">
    <property type="entry name" value="UDP-Glycosyltransferase/glycogen phosphorylase"/>
    <property type="match status" value="1"/>
</dbReference>
<dbReference type="PANTHER" id="PTHR12526:SF629">
    <property type="entry name" value="TEICHURONIC ACID BIOSYNTHESIS GLYCOSYLTRANSFERASE TUAH-RELATED"/>
    <property type="match status" value="1"/>
</dbReference>
<dbReference type="PANTHER" id="PTHR12526">
    <property type="entry name" value="GLYCOSYLTRANSFERASE"/>
    <property type="match status" value="1"/>
</dbReference>
<dbReference type="Pfam" id="PF00534">
    <property type="entry name" value="Glycos_transf_1"/>
    <property type="match status" value="1"/>
</dbReference>
<dbReference type="Proteomes" id="UP000236738">
    <property type="component" value="Unassembled WGS sequence"/>
</dbReference>
<evidence type="ECO:0000313" key="6">
    <source>
        <dbReference type="Proteomes" id="UP000236738"/>
    </source>
</evidence>
<gene>
    <name evidence="5" type="ORF">SAMN05421847_1571</name>
</gene>
<accession>A0A1H5XWA7</accession>